<accession>A0AA36HYR3</accession>
<proteinExistence type="predicted"/>
<name>A0AA36HYR3_9DINO</name>
<reference evidence="3" key="1">
    <citation type="submission" date="2023-08" db="EMBL/GenBank/DDBJ databases">
        <authorList>
            <person name="Chen Y."/>
            <person name="Shah S."/>
            <person name="Dougan E. K."/>
            <person name="Thang M."/>
            <person name="Chan C."/>
        </authorList>
    </citation>
    <scope>NUCLEOTIDE SEQUENCE</scope>
</reference>
<feature type="region of interest" description="Disordered" evidence="2">
    <location>
        <begin position="33"/>
        <end position="54"/>
    </location>
</feature>
<feature type="coiled-coil region" evidence="1">
    <location>
        <begin position="127"/>
        <end position="154"/>
    </location>
</feature>
<gene>
    <name evidence="3" type="ORF">EVOR1521_LOCUS6522</name>
</gene>
<protein>
    <submittedName>
        <fullName evidence="3">Uncharacterized protein</fullName>
    </submittedName>
</protein>
<keyword evidence="1" id="KW-0175">Coiled coil</keyword>
<evidence type="ECO:0000313" key="4">
    <source>
        <dbReference type="Proteomes" id="UP001178507"/>
    </source>
</evidence>
<feature type="compositionally biased region" description="Polar residues" evidence="2">
    <location>
        <begin position="37"/>
        <end position="54"/>
    </location>
</feature>
<evidence type="ECO:0000256" key="2">
    <source>
        <dbReference type="SAM" id="MobiDB-lite"/>
    </source>
</evidence>
<evidence type="ECO:0000313" key="3">
    <source>
        <dbReference type="EMBL" id="CAJ1377816.1"/>
    </source>
</evidence>
<feature type="region of interest" description="Disordered" evidence="2">
    <location>
        <begin position="167"/>
        <end position="190"/>
    </location>
</feature>
<dbReference type="Proteomes" id="UP001178507">
    <property type="component" value="Unassembled WGS sequence"/>
</dbReference>
<evidence type="ECO:0000256" key="1">
    <source>
        <dbReference type="SAM" id="Coils"/>
    </source>
</evidence>
<dbReference type="EMBL" id="CAUJNA010000491">
    <property type="protein sequence ID" value="CAJ1377816.1"/>
    <property type="molecule type" value="Genomic_DNA"/>
</dbReference>
<keyword evidence="4" id="KW-1185">Reference proteome</keyword>
<dbReference type="AlphaFoldDB" id="A0AA36HYR3"/>
<comment type="caution">
    <text evidence="3">The sequence shown here is derived from an EMBL/GenBank/DDBJ whole genome shotgun (WGS) entry which is preliminary data.</text>
</comment>
<sequence>METLSPTSALICHSLHTSNQPPVAIVHEAHLNRRPSSKASTAPTEPPSSHGSWTPYQAAVRTADMVLRPPSSASSVVSCRRDSLDGYSISQDLKADGFDGNLRLLSEEEVAQRASSALSYFRTTREINRQARSAEEMEYALQKARQRRKSEELRPKQQMLALEATVETEMSDNEEHEEHTSPRMTLAERMGYGVKGKEVSKWKKRAVKEKPKKSAFASIQAGSNDLLARLRQKRMTIE</sequence>
<organism evidence="3 4">
    <name type="scientific">Effrenium voratum</name>
    <dbReference type="NCBI Taxonomy" id="2562239"/>
    <lineage>
        <taxon>Eukaryota</taxon>
        <taxon>Sar</taxon>
        <taxon>Alveolata</taxon>
        <taxon>Dinophyceae</taxon>
        <taxon>Suessiales</taxon>
        <taxon>Symbiodiniaceae</taxon>
        <taxon>Effrenium</taxon>
    </lineage>
</organism>